<feature type="region of interest" description="Disordered" evidence="1">
    <location>
        <begin position="235"/>
        <end position="282"/>
    </location>
</feature>
<proteinExistence type="predicted"/>
<dbReference type="RefSeq" id="WP_119664925.1">
    <property type="nucleotide sequence ID" value="NZ_QXJK01000007.1"/>
</dbReference>
<dbReference type="EMBL" id="QXJK01000007">
    <property type="protein sequence ID" value="RIX34407.1"/>
    <property type="molecule type" value="Genomic_DNA"/>
</dbReference>
<comment type="caution">
    <text evidence="2">The sequence shown here is derived from an EMBL/GenBank/DDBJ whole genome shotgun (WGS) entry which is preliminary data.</text>
</comment>
<protein>
    <submittedName>
        <fullName evidence="2">Uncharacterized protein</fullName>
    </submittedName>
</protein>
<reference evidence="2 3" key="1">
    <citation type="submission" date="2018-09" db="EMBL/GenBank/DDBJ databases">
        <title>Optimization and identification of Corynebacterium falsenii FN1-14 from fish paste.</title>
        <authorList>
            <person name="Daroonpunt R."/>
            <person name="Tanasupawat S."/>
        </authorList>
    </citation>
    <scope>NUCLEOTIDE SEQUENCE [LARGE SCALE GENOMIC DNA]</scope>
    <source>
        <strain evidence="2 3">FN1-14</strain>
    </source>
</reference>
<dbReference type="AlphaFoldDB" id="A0A418Q6E5"/>
<sequence>MGFYEDLAEALDREGIESRVNDDILFVPIAPELEVQFHEIDAPGMAPSLAAANVFLASPDDDLEVDHEPAFVSVVFSVDAAVAEVAKHVTTDQIVTVLHDLLEGNDERVADLEFSQDPVEPLLVHAEVGTSSSLEVQLVAADTVPEAHVTFTTFGQEFEDIVDQAISEIWDDDSDVSEYDREVILRNVVFDAAETTSEVLELGTFTDFDQLFDVIAAAQVLAEQWEEMLVPLDDYFDEDDDDFDPEFDPELDDDFDVDEEDDDRDSGDWDNDDDEFEEEARR</sequence>
<evidence type="ECO:0000256" key="1">
    <source>
        <dbReference type="SAM" id="MobiDB-lite"/>
    </source>
</evidence>
<keyword evidence="3" id="KW-1185">Reference proteome</keyword>
<organism evidence="2 3">
    <name type="scientific">Corynebacterium falsenii</name>
    <dbReference type="NCBI Taxonomy" id="108486"/>
    <lineage>
        <taxon>Bacteria</taxon>
        <taxon>Bacillati</taxon>
        <taxon>Actinomycetota</taxon>
        <taxon>Actinomycetes</taxon>
        <taxon>Mycobacteriales</taxon>
        <taxon>Corynebacteriaceae</taxon>
        <taxon>Corynebacterium</taxon>
    </lineage>
</organism>
<dbReference type="OrthoDB" id="4427212at2"/>
<dbReference type="STRING" id="1451189.CFAL_07525"/>
<gene>
    <name evidence="2" type="ORF">D3M95_07555</name>
</gene>
<name>A0A418Q6E5_9CORY</name>
<accession>A0A418Q6E5</accession>
<dbReference type="Proteomes" id="UP000285278">
    <property type="component" value="Unassembled WGS sequence"/>
</dbReference>
<evidence type="ECO:0000313" key="3">
    <source>
        <dbReference type="Proteomes" id="UP000285278"/>
    </source>
</evidence>
<evidence type="ECO:0000313" key="2">
    <source>
        <dbReference type="EMBL" id="RIX34407.1"/>
    </source>
</evidence>